<comment type="caution">
    <text evidence="1">The sequence shown here is derived from an EMBL/GenBank/DDBJ whole genome shotgun (WGS) entry which is preliminary data.</text>
</comment>
<organism evidence="1 3">
    <name type="scientific">Glycomyces tritici</name>
    <dbReference type="NCBI Taxonomy" id="2665176"/>
    <lineage>
        <taxon>Bacteria</taxon>
        <taxon>Bacillati</taxon>
        <taxon>Actinomycetota</taxon>
        <taxon>Actinomycetes</taxon>
        <taxon>Glycomycetales</taxon>
        <taxon>Glycomycetaceae</taxon>
        <taxon>Glycomyces</taxon>
    </lineage>
</organism>
<dbReference type="Proteomes" id="UP001171902">
    <property type="component" value="Unassembled WGS sequence"/>
</dbReference>
<gene>
    <name evidence="1" type="ORF">QWI33_16515</name>
    <name evidence="2" type="ORF">QWI33_20870</name>
</gene>
<accession>A0ABT7YRQ8</accession>
<dbReference type="EMBL" id="JAUEMJ010000007">
    <property type="protein sequence ID" value="MDN3242184.1"/>
    <property type="molecule type" value="Genomic_DNA"/>
</dbReference>
<proteinExistence type="predicted"/>
<sequence length="86" mass="9391">MKHVMAVSTIIDEGEFWSRLKQAYTKLPEGAQWKLAVAAKDGTTVVNIIVGDSVETVRDFFESHAGAFATTEYFEADAANAIGLPR</sequence>
<reference evidence="1" key="1">
    <citation type="submission" date="2023-06" db="EMBL/GenBank/DDBJ databases">
        <title>Gycomyces niveus sp.nov., a novel actinomycete isolated from soil in Shouguang.</title>
        <authorList>
            <person name="Yang X."/>
            <person name="Zhao J."/>
        </authorList>
    </citation>
    <scope>NUCLEOTIDE SEQUENCE</scope>
    <source>
        <strain evidence="1">NEAU C2</strain>
    </source>
</reference>
<dbReference type="RefSeq" id="WP_289958240.1">
    <property type="nucleotide sequence ID" value="NZ_JAUEMJ010000004.1"/>
</dbReference>
<protein>
    <submittedName>
        <fullName evidence="1">Uncharacterized protein</fullName>
    </submittedName>
</protein>
<keyword evidence="3" id="KW-1185">Reference proteome</keyword>
<evidence type="ECO:0000313" key="3">
    <source>
        <dbReference type="Proteomes" id="UP001171902"/>
    </source>
</evidence>
<name>A0ABT7YRQ8_9ACTN</name>
<dbReference type="EMBL" id="JAUEMJ010000004">
    <property type="protein sequence ID" value="MDN3241332.1"/>
    <property type="molecule type" value="Genomic_DNA"/>
</dbReference>
<evidence type="ECO:0000313" key="1">
    <source>
        <dbReference type="EMBL" id="MDN3241332.1"/>
    </source>
</evidence>
<evidence type="ECO:0000313" key="2">
    <source>
        <dbReference type="EMBL" id="MDN3242184.1"/>
    </source>
</evidence>